<reference evidence="1 2" key="1">
    <citation type="journal article" date="2020" name="Int. J. Syst. Evol. Microbiol.">
        <title>Reclassification of Streptomyces castelarensis and Streptomyces sporoclivatus as later heterotypic synonyms of Streptomyces antimycoticus.</title>
        <authorList>
            <person name="Komaki H."/>
            <person name="Tamura T."/>
        </authorList>
    </citation>
    <scope>NUCLEOTIDE SEQUENCE [LARGE SCALE GENOMIC DNA]</scope>
    <source>
        <strain evidence="1 2">NBRC 13459</strain>
    </source>
</reference>
<accession>A0A4D4KWS8</accession>
<organism evidence="1 2">
    <name type="scientific">Streptomyces violaceusniger</name>
    <dbReference type="NCBI Taxonomy" id="68280"/>
    <lineage>
        <taxon>Bacteria</taxon>
        <taxon>Bacillati</taxon>
        <taxon>Actinomycetota</taxon>
        <taxon>Actinomycetes</taxon>
        <taxon>Kitasatosporales</taxon>
        <taxon>Streptomycetaceae</taxon>
        <taxon>Streptomyces</taxon>
        <taxon>Streptomyces violaceusniger group</taxon>
    </lineage>
</organism>
<dbReference type="EMBL" id="BJHW01000001">
    <property type="protein sequence ID" value="GDY51326.1"/>
    <property type="molecule type" value="Genomic_DNA"/>
</dbReference>
<sequence>MPAQIVQLVDGELAQRALPAHLRVIRTAQVRGGVTADGVEPAAEPLGL</sequence>
<gene>
    <name evidence="1" type="ORF">SVIO_019490</name>
</gene>
<proteinExistence type="predicted"/>
<evidence type="ECO:0000313" key="1">
    <source>
        <dbReference type="EMBL" id="GDY51326.1"/>
    </source>
</evidence>
<name>A0A4D4KWS8_STRVO</name>
<dbReference type="AlphaFoldDB" id="A0A4D4KWS8"/>
<keyword evidence="2" id="KW-1185">Reference proteome</keyword>
<protein>
    <submittedName>
        <fullName evidence="1">Uncharacterized protein</fullName>
    </submittedName>
</protein>
<dbReference type="Proteomes" id="UP000301309">
    <property type="component" value="Unassembled WGS sequence"/>
</dbReference>
<evidence type="ECO:0000313" key="2">
    <source>
        <dbReference type="Proteomes" id="UP000301309"/>
    </source>
</evidence>
<comment type="caution">
    <text evidence="1">The sequence shown here is derived from an EMBL/GenBank/DDBJ whole genome shotgun (WGS) entry which is preliminary data.</text>
</comment>